<dbReference type="InterPro" id="IPR024943">
    <property type="entry name" value="Enhancer_polycomb"/>
</dbReference>
<gene>
    <name evidence="11" type="primary">LOC103517276</name>
</gene>
<evidence type="ECO:0000259" key="9">
    <source>
        <dbReference type="PROSITE" id="PS01179"/>
    </source>
</evidence>
<dbReference type="STRING" id="121845.A0A3Q0J9V0"/>
<feature type="region of interest" description="Disordered" evidence="8">
    <location>
        <begin position="1045"/>
        <end position="1064"/>
    </location>
</feature>
<dbReference type="KEGG" id="dci:103517276"/>
<comment type="similarity">
    <text evidence="2 6">Belongs to the enhancer of polycomb family.</text>
</comment>
<dbReference type="Pfam" id="PF00640">
    <property type="entry name" value="PID"/>
    <property type="match status" value="1"/>
</dbReference>
<reference evidence="11" key="1">
    <citation type="submission" date="2025-08" db="UniProtKB">
        <authorList>
            <consortium name="RefSeq"/>
        </authorList>
    </citation>
    <scope>IDENTIFICATION</scope>
</reference>
<evidence type="ECO:0000313" key="11">
    <source>
        <dbReference type="RefSeq" id="XP_026685234.1"/>
    </source>
</evidence>
<keyword evidence="3 6" id="KW-0805">Transcription regulation</keyword>
<evidence type="ECO:0000256" key="1">
    <source>
        <dbReference type="ARBA" id="ARBA00004123"/>
    </source>
</evidence>
<dbReference type="InterPro" id="IPR011993">
    <property type="entry name" value="PH-like_dom_sf"/>
</dbReference>
<dbReference type="PANTHER" id="PTHR14898">
    <property type="entry name" value="ENHANCER OF POLYCOMB"/>
    <property type="match status" value="1"/>
</dbReference>
<dbReference type="GO" id="GO:0035267">
    <property type="term" value="C:NuA4 histone acetyltransferase complex"/>
    <property type="evidence" value="ECO:0007669"/>
    <property type="project" value="InterPro"/>
</dbReference>
<keyword evidence="7" id="KW-0175">Coiled coil</keyword>
<dbReference type="InterPro" id="IPR019542">
    <property type="entry name" value="Enhancer_polycomb-like_N"/>
</dbReference>
<keyword evidence="5 6" id="KW-0539">Nucleus</keyword>
<dbReference type="SUPFAM" id="SSF50729">
    <property type="entry name" value="PH domain-like"/>
    <property type="match status" value="1"/>
</dbReference>
<evidence type="ECO:0000256" key="5">
    <source>
        <dbReference type="ARBA" id="ARBA00023242"/>
    </source>
</evidence>
<feature type="domain" description="PID" evidence="9">
    <location>
        <begin position="38"/>
        <end position="101"/>
    </location>
</feature>
<feature type="region of interest" description="Disordered" evidence="8">
    <location>
        <begin position="1108"/>
        <end position="1146"/>
    </location>
</feature>
<feature type="compositionally biased region" description="Low complexity" evidence="8">
    <location>
        <begin position="1114"/>
        <end position="1134"/>
    </location>
</feature>
<dbReference type="PROSITE" id="PS01179">
    <property type="entry name" value="PID"/>
    <property type="match status" value="1"/>
</dbReference>
<name>A0A3Q0J9V0_DIACI</name>
<dbReference type="Pfam" id="PF10513">
    <property type="entry name" value="EPL1"/>
    <property type="match status" value="1"/>
</dbReference>
<dbReference type="Gene3D" id="2.30.29.30">
    <property type="entry name" value="Pleckstrin-homology domain (PH domain)/Phosphotyrosine-binding domain (PTB)"/>
    <property type="match status" value="1"/>
</dbReference>
<dbReference type="AlphaFoldDB" id="A0A3Q0J9V0"/>
<dbReference type="GeneID" id="103517276"/>
<evidence type="ECO:0000256" key="2">
    <source>
        <dbReference type="ARBA" id="ARBA00008035"/>
    </source>
</evidence>
<dbReference type="InterPro" id="IPR006020">
    <property type="entry name" value="PTB/PI_dom"/>
</dbReference>
<dbReference type="GO" id="GO:0005634">
    <property type="term" value="C:nucleus"/>
    <property type="evidence" value="ECO:0007669"/>
    <property type="project" value="UniProtKB-SubCell"/>
</dbReference>
<dbReference type="GO" id="GO:0006357">
    <property type="term" value="P:regulation of transcription by RNA polymerase II"/>
    <property type="evidence" value="ECO:0007669"/>
    <property type="project" value="InterPro"/>
</dbReference>
<evidence type="ECO:0000256" key="7">
    <source>
        <dbReference type="SAM" id="Coils"/>
    </source>
</evidence>
<sequence length="1171" mass="132286">MRNSNLLKWAQNMNNKSGKDAENRNWIHPPEALSRGHIAYLVKFLGNLEVDQPKGIEVVKEGIRKLKFNQQHIRKSEGSKLPKVELTISVDGVAIQEPKTKLQLVFYCLLFRLSQNDAIWTTSWCGGSKANKRTFRSCHLDVNKPLPLYYADELPDLQDYSAGRAVPQMPSGMEKDEEAEHHLQRAMVTGHVIPTPEVYTIDPTLYDMLYPACFTLPRRLIHMQPFALEQDIPEYDIDSEDEEWLRSQAKSIDLPNAKFEEMVDRLERNSDHTVVSEQDAKSLLRDYDESLIIAVYDYWLNKRFKTKHNLLPQVKTEVRGNTAVNDPYVAFRRRKDKMQTRKNRKNDESSYEKMIKLSWDLTSAQDIVEMIKKRELLKKDLVQVSIDIFKKRYELQDWTGQQYQEAILVSKALRHNTPLSSHNKYNNSWSSTHHPVHKKYNSYVDDEIIPKKEKRHYKKRKLKSVPPASSAADVNASCQFRLSSDDEQGSPQLSSSTQHTQVEDNYFTFRRAGGVSYHAPKSTLGDWPWAGGTDVRHRFNPVYIRTPVARCIGLARRRIGRGGRVILDRLGPSMDDLWRDLDVQVLERERYFRPKTPPNSFSDESEVETDAKVETFKPYLEIEEVHSGGKVPPSPASTVRSTHIEINFHKPFQIEEDTTTNILERISEDTGHGSILDPFYKTLIKKKLDLMKAGSSLIERWNKLSTHVDMKDEVPYLYEDTLGSSKLSLTNSRKSFLDTAASERIANKRKYDQLASSCVDRDDEPTCPKCKCVRFVHEDLTRNESERNTALRDELHNKDVNEIARKLVYYLCERIEINEQIRAELVSQLKAIQEAQAADTFNSIKREPPDPSAPCTCSHSMSSCLRHSTPDAPHPSPRPRLRDRLNNVSHSICICDNFPSSSSLPLSSQLLSSGQCMLTHRAPEDDPGDRTQTLGSQDEYLLPGSGLVVRRADRHSATLADTDRRFLEMEVQRRLMVLQQRVNSLESENAVLKKRLTDLATSDVDVATYMRVHGLTDLTLVETTTNGNTGTNGMTSLLLNLNDTPTTPAVTNGSSVPPVPPRSFHNDLLSELALTSSPGGAGSSAVAPSVGRKLEGLLLDDLLEDDFDPRAHESASGSANSATGSASSASVAPPLLAPPPQTRRGNNAASNSLCGYVLIHGFLRVNTMGYA</sequence>
<protein>
    <recommendedName>
        <fullName evidence="6">Enhancer of polycomb-like protein</fullName>
    </recommendedName>
</protein>
<dbReference type="PaxDb" id="121845-A0A3Q0J9V0"/>
<feature type="coiled-coil region" evidence="7">
    <location>
        <begin position="968"/>
        <end position="1002"/>
    </location>
</feature>
<dbReference type="Proteomes" id="UP000079169">
    <property type="component" value="Unplaced"/>
</dbReference>
<accession>A0A3Q0J9V0</accession>
<evidence type="ECO:0000256" key="8">
    <source>
        <dbReference type="SAM" id="MobiDB-lite"/>
    </source>
</evidence>
<keyword evidence="4 6" id="KW-0804">Transcription</keyword>
<evidence type="ECO:0000313" key="10">
    <source>
        <dbReference type="Proteomes" id="UP000079169"/>
    </source>
</evidence>
<comment type="subcellular location">
    <subcellularLocation>
        <location evidence="1 6">Nucleus</location>
    </subcellularLocation>
</comment>
<evidence type="ECO:0000256" key="6">
    <source>
        <dbReference type="RuleBase" id="RU361124"/>
    </source>
</evidence>
<proteinExistence type="inferred from homology"/>
<evidence type="ECO:0000256" key="3">
    <source>
        <dbReference type="ARBA" id="ARBA00023015"/>
    </source>
</evidence>
<evidence type="ECO:0000256" key="4">
    <source>
        <dbReference type="ARBA" id="ARBA00023163"/>
    </source>
</evidence>
<keyword evidence="10" id="KW-1185">Reference proteome</keyword>
<organism evidence="10 11">
    <name type="scientific">Diaphorina citri</name>
    <name type="common">Asian citrus psyllid</name>
    <dbReference type="NCBI Taxonomy" id="121845"/>
    <lineage>
        <taxon>Eukaryota</taxon>
        <taxon>Metazoa</taxon>
        <taxon>Ecdysozoa</taxon>
        <taxon>Arthropoda</taxon>
        <taxon>Hexapoda</taxon>
        <taxon>Insecta</taxon>
        <taxon>Pterygota</taxon>
        <taxon>Neoptera</taxon>
        <taxon>Paraneoptera</taxon>
        <taxon>Hemiptera</taxon>
        <taxon>Sternorrhyncha</taxon>
        <taxon>Psylloidea</taxon>
        <taxon>Psyllidae</taxon>
        <taxon>Diaphorininae</taxon>
        <taxon>Diaphorina</taxon>
    </lineage>
</organism>
<dbReference type="RefSeq" id="XP_026685234.1">
    <property type="nucleotide sequence ID" value="XM_026829433.1"/>
</dbReference>